<keyword evidence="2" id="KW-0812">Transmembrane</keyword>
<dbReference type="EMBL" id="OZ023714">
    <property type="protein sequence ID" value="CAK9863409.1"/>
    <property type="molecule type" value="Genomic_DNA"/>
</dbReference>
<feature type="transmembrane region" description="Helical" evidence="2">
    <location>
        <begin position="103"/>
        <end position="127"/>
    </location>
</feature>
<evidence type="ECO:0000313" key="5">
    <source>
        <dbReference type="EMBL" id="CAK9863409.1"/>
    </source>
</evidence>
<dbReference type="Proteomes" id="UP001497522">
    <property type="component" value="Chromosome 13"/>
</dbReference>
<evidence type="ECO:0000256" key="1">
    <source>
        <dbReference type="SAM" id="MobiDB-lite"/>
    </source>
</evidence>
<feature type="compositionally biased region" description="Basic and acidic residues" evidence="1">
    <location>
        <begin position="567"/>
        <end position="582"/>
    </location>
</feature>
<protein>
    <recommendedName>
        <fullName evidence="7">Fungal lipase-like domain-containing protein</fullName>
    </recommendedName>
</protein>
<dbReference type="InterPro" id="IPR055782">
    <property type="entry name" value="DUF7358"/>
</dbReference>
<gene>
    <name evidence="5" type="ORF">CSSPJE1EN2_LOCUS6404</name>
</gene>
<dbReference type="Gene3D" id="3.40.50.1820">
    <property type="entry name" value="alpha/beta hydrolase"/>
    <property type="match status" value="1"/>
</dbReference>
<reference evidence="5" key="1">
    <citation type="submission" date="2024-03" db="EMBL/GenBank/DDBJ databases">
        <authorList>
            <consortium name="ELIXIR-Norway"/>
            <consortium name="Elixir Norway"/>
        </authorList>
    </citation>
    <scope>NUCLEOTIDE SEQUENCE</scope>
</reference>
<keyword evidence="6" id="KW-1185">Reference proteome</keyword>
<evidence type="ECO:0000256" key="2">
    <source>
        <dbReference type="SAM" id="Phobius"/>
    </source>
</evidence>
<dbReference type="InterPro" id="IPR029058">
    <property type="entry name" value="AB_hydrolase_fold"/>
</dbReference>
<feature type="transmembrane region" description="Helical" evidence="2">
    <location>
        <begin position="44"/>
        <end position="66"/>
    </location>
</feature>
<dbReference type="InterPro" id="IPR002921">
    <property type="entry name" value="Fungal_lipase-type"/>
</dbReference>
<dbReference type="PANTHER" id="PTHR47030:SF2">
    <property type="entry name" value="LIPASE CLASS 3 FAMILY PROTEIN"/>
    <property type="match status" value="1"/>
</dbReference>
<dbReference type="CDD" id="cd00519">
    <property type="entry name" value="Lipase_3"/>
    <property type="match status" value="1"/>
</dbReference>
<name>A0ABP1ALI5_9BRYO</name>
<keyword evidence="2" id="KW-1133">Transmembrane helix</keyword>
<proteinExistence type="predicted"/>
<keyword evidence="2" id="KW-0472">Membrane</keyword>
<organism evidence="5 6">
    <name type="scientific">Sphagnum jensenii</name>
    <dbReference type="NCBI Taxonomy" id="128206"/>
    <lineage>
        <taxon>Eukaryota</taxon>
        <taxon>Viridiplantae</taxon>
        <taxon>Streptophyta</taxon>
        <taxon>Embryophyta</taxon>
        <taxon>Bryophyta</taxon>
        <taxon>Sphagnophytina</taxon>
        <taxon>Sphagnopsida</taxon>
        <taxon>Sphagnales</taxon>
        <taxon>Sphagnaceae</taxon>
        <taxon>Sphagnum</taxon>
    </lineage>
</organism>
<dbReference type="SUPFAM" id="SSF53474">
    <property type="entry name" value="alpha/beta-Hydrolases"/>
    <property type="match status" value="1"/>
</dbReference>
<evidence type="ECO:0000259" key="4">
    <source>
        <dbReference type="Pfam" id="PF24057"/>
    </source>
</evidence>
<evidence type="ECO:0000313" key="6">
    <source>
        <dbReference type="Proteomes" id="UP001497522"/>
    </source>
</evidence>
<feature type="domain" description="Fungal lipase-type" evidence="3">
    <location>
        <begin position="371"/>
        <end position="522"/>
    </location>
</feature>
<evidence type="ECO:0008006" key="7">
    <source>
        <dbReference type="Google" id="ProtNLM"/>
    </source>
</evidence>
<accession>A0ABP1ALI5</accession>
<dbReference type="Pfam" id="PF01764">
    <property type="entry name" value="Lipase_3"/>
    <property type="match status" value="1"/>
</dbReference>
<feature type="domain" description="DUF7358" evidence="4">
    <location>
        <begin position="8"/>
        <end position="232"/>
    </location>
</feature>
<dbReference type="PANTHER" id="PTHR47030">
    <property type="entry name" value="LIPASE CLASS 3 FAMILY PROTEIN"/>
    <property type="match status" value="1"/>
</dbReference>
<feature type="transmembrane region" description="Helical" evidence="2">
    <location>
        <begin position="12"/>
        <end position="32"/>
    </location>
</feature>
<feature type="region of interest" description="Disordered" evidence="1">
    <location>
        <begin position="567"/>
        <end position="598"/>
    </location>
</feature>
<dbReference type="Pfam" id="PF24057">
    <property type="entry name" value="DUF7358"/>
    <property type="match status" value="1"/>
</dbReference>
<evidence type="ECO:0000259" key="3">
    <source>
        <dbReference type="Pfam" id="PF01764"/>
    </source>
</evidence>
<sequence length="755" mass="84230">MGLRKLWDIRRLVLFLGALNLGLSLVAAHAAVLSLRGKCPQRVVVASTLVAVGAAIRIIWMVGMGFTQVVTASAMIAQASEPTSFDATPTTSQRRRWYKHWLWCSRIGFLVTVVQSIGALYLTFIVVSKFAKYFDCSCSGGEDEFGLQTFLACLPVAAWVVAFAQCCVGSDVMAWRSLYHNQDEAWRAHYREMFDYGIREAMCCLGRRRYLSYLDKDEVDSVAALLGDLVAYRAVGASHLEVVAGVALLRERGSQSHLSDDYTPAPDSLLQEASYLHSYAVAAYTGPLLDIGRHPLTFPCVWLHRQGILTFWNRNRRPKLEGDNWWRGHAAAFLQQAHVPPEALVKGRVLQTHKRETVYFVVVLHHLRSVVVAVRGTETPEDLLTDGLGRECKLSESDLLGLLKGSGIPERVKRQVQETMPHYGHVGVIQAARELSMELDNLAEDEDDGGLLTKLLGPGGECTDYSLRFVGHSLGGSIAALTALRLYRRYPQLHVYAYGVLPCVDAITADACASFITSVIYNDEFSSRLSVAAIMRLRVAALQALAADANTDSALLTKLTNQLFREGHRNERRENIDSKGVAEEEDNEDSNEKGKNKEIMRFQTSNKRGEPLLENTAKSIQPGAYADLDLLPNGMPRETTDELRGGNMGSDLQTMWPAEMFVPGLIIHLVLEESYAAASMWNSSYRFLMRQESNKKPQYRAILKDRESFRNIVVSPSMFLDHMPWRCKEAMDEVLKQVKIRSTASLYTPLASELV</sequence>